<dbReference type="PANTHER" id="PTHR47018:SF1">
    <property type="entry name" value="TESMIN_TSO1-LIKE CXC DOMAIN-CONTAINING PROTEIN"/>
    <property type="match status" value="1"/>
</dbReference>
<dbReference type="EMBL" id="MRZV01002001">
    <property type="protein sequence ID" value="PIK35048.1"/>
    <property type="molecule type" value="Genomic_DNA"/>
</dbReference>
<reference evidence="1 2" key="1">
    <citation type="journal article" date="2017" name="PLoS Biol.">
        <title>The sea cucumber genome provides insights into morphological evolution and visceral regeneration.</title>
        <authorList>
            <person name="Zhang X."/>
            <person name="Sun L."/>
            <person name="Yuan J."/>
            <person name="Sun Y."/>
            <person name="Gao Y."/>
            <person name="Zhang L."/>
            <person name="Li S."/>
            <person name="Dai H."/>
            <person name="Hamel J.F."/>
            <person name="Liu C."/>
            <person name="Yu Y."/>
            <person name="Liu S."/>
            <person name="Lin W."/>
            <person name="Guo K."/>
            <person name="Jin S."/>
            <person name="Xu P."/>
            <person name="Storey K.B."/>
            <person name="Huan P."/>
            <person name="Zhang T."/>
            <person name="Zhou Y."/>
            <person name="Zhang J."/>
            <person name="Lin C."/>
            <person name="Li X."/>
            <person name="Xing L."/>
            <person name="Huo D."/>
            <person name="Sun M."/>
            <person name="Wang L."/>
            <person name="Mercier A."/>
            <person name="Li F."/>
            <person name="Yang H."/>
            <person name="Xiang J."/>
        </authorList>
    </citation>
    <scope>NUCLEOTIDE SEQUENCE [LARGE SCALE GENOMIC DNA]</scope>
    <source>
        <strain evidence="1">Shaxun</strain>
        <tissue evidence="1">Muscle</tissue>
    </source>
</reference>
<protein>
    <submittedName>
        <fullName evidence="1">Uncharacterized protein</fullName>
    </submittedName>
</protein>
<keyword evidence="2" id="KW-1185">Reference proteome</keyword>
<sequence>MLICQEDKTETLTKPGQSKRKDIGSGYSSLAENLIKFSELGELPGSFHLERLDDGHGIEAAMVAHGAQYHQTCRLQYNNTKLQRAQKRALRKKVRAMRNNRYANAPGHIQFIEYREGPRNLFLLWTTCWANSLRKAATFQMDRRVRACATLLGDTELLGRLSGWDMVALDAQYHPQCLIGLYNRTRKVQSQRTTGLRPRASNVGSCLR</sequence>
<name>A0A2G8JH60_STIJA</name>
<gene>
    <name evidence="1" type="ORF">BSL78_28134</name>
</gene>
<evidence type="ECO:0000313" key="1">
    <source>
        <dbReference type="EMBL" id="PIK35048.1"/>
    </source>
</evidence>
<accession>A0A2G8JH60</accession>
<dbReference type="PANTHER" id="PTHR47018">
    <property type="entry name" value="CXC DOMAIN-CONTAINING PROTEIN-RELATED"/>
    <property type="match status" value="1"/>
</dbReference>
<dbReference type="Proteomes" id="UP000230750">
    <property type="component" value="Unassembled WGS sequence"/>
</dbReference>
<evidence type="ECO:0000313" key="2">
    <source>
        <dbReference type="Proteomes" id="UP000230750"/>
    </source>
</evidence>
<dbReference type="OrthoDB" id="6158468at2759"/>
<dbReference type="AlphaFoldDB" id="A0A2G8JH60"/>
<organism evidence="1 2">
    <name type="scientific">Stichopus japonicus</name>
    <name type="common">Sea cucumber</name>
    <dbReference type="NCBI Taxonomy" id="307972"/>
    <lineage>
        <taxon>Eukaryota</taxon>
        <taxon>Metazoa</taxon>
        <taxon>Echinodermata</taxon>
        <taxon>Eleutherozoa</taxon>
        <taxon>Echinozoa</taxon>
        <taxon>Holothuroidea</taxon>
        <taxon>Aspidochirotacea</taxon>
        <taxon>Aspidochirotida</taxon>
        <taxon>Stichopodidae</taxon>
        <taxon>Apostichopus</taxon>
    </lineage>
</organism>
<proteinExistence type="predicted"/>
<comment type="caution">
    <text evidence="1">The sequence shown here is derived from an EMBL/GenBank/DDBJ whole genome shotgun (WGS) entry which is preliminary data.</text>
</comment>